<feature type="signal peptide" evidence="1">
    <location>
        <begin position="1"/>
        <end position="28"/>
    </location>
</feature>
<evidence type="ECO:0000313" key="2">
    <source>
        <dbReference type="EMBL" id="CAB3226162.1"/>
    </source>
</evidence>
<protein>
    <submittedName>
        <fullName evidence="2">Uncharacterized protein</fullName>
    </submittedName>
</protein>
<dbReference type="OrthoDB" id="1101576at2759"/>
<dbReference type="Proteomes" id="UP000494256">
    <property type="component" value="Unassembled WGS sequence"/>
</dbReference>
<name>A0A8S0Z6S0_ARCPL</name>
<dbReference type="EMBL" id="CADEBD010000226">
    <property type="protein sequence ID" value="CAB3226162.1"/>
    <property type="molecule type" value="Genomic_DNA"/>
</dbReference>
<keyword evidence="1" id="KW-0732">Signal</keyword>
<gene>
    <name evidence="2" type="ORF">APLA_LOCUS2577</name>
</gene>
<proteinExistence type="predicted"/>
<organism evidence="2 3">
    <name type="scientific">Arctia plantaginis</name>
    <name type="common">Wood tiger moth</name>
    <name type="synonym">Phalaena plantaginis</name>
    <dbReference type="NCBI Taxonomy" id="874455"/>
    <lineage>
        <taxon>Eukaryota</taxon>
        <taxon>Metazoa</taxon>
        <taxon>Ecdysozoa</taxon>
        <taxon>Arthropoda</taxon>
        <taxon>Hexapoda</taxon>
        <taxon>Insecta</taxon>
        <taxon>Pterygota</taxon>
        <taxon>Neoptera</taxon>
        <taxon>Endopterygota</taxon>
        <taxon>Lepidoptera</taxon>
        <taxon>Glossata</taxon>
        <taxon>Ditrysia</taxon>
        <taxon>Noctuoidea</taxon>
        <taxon>Erebidae</taxon>
        <taxon>Arctiinae</taxon>
        <taxon>Arctia</taxon>
    </lineage>
</organism>
<comment type="caution">
    <text evidence="2">The sequence shown here is derived from an EMBL/GenBank/DDBJ whole genome shotgun (WGS) entry which is preliminary data.</text>
</comment>
<accession>A0A8S0Z6S0</accession>
<evidence type="ECO:0000313" key="3">
    <source>
        <dbReference type="Proteomes" id="UP000494256"/>
    </source>
</evidence>
<evidence type="ECO:0000256" key="1">
    <source>
        <dbReference type="SAM" id="SignalP"/>
    </source>
</evidence>
<sequence>MAWRSGEMAAPRVALAALLAALVVSATSRSPTQEPVQFEAAFQGAATPNDFTFACDQEWCDDWCLGPT</sequence>
<feature type="chain" id="PRO_5035719404" evidence="1">
    <location>
        <begin position="29"/>
        <end position="68"/>
    </location>
</feature>
<dbReference type="AlphaFoldDB" id="A0A8S0Z6S0"/>
<reference evidence="2 3" key="1">
    <citation type="submission" date="2020-04" db="EMBL/GenBank/DDBJ databases">
        <authorList>
            <person name="Wallbank WR R."/>
            <person name="Pardo Diaz C."/>
            <person name="Kozak K."/>
            <person name="Martin S."/>
            <person name="Jiggins C."/>
            <person name="Moest M."/>
            <person name="Warren A I."/>
            <person name="Byers J.R.P. K."/>
            <person name="Montejo-Kovacevich G."/>
            <person name="Yen C E."/>
        </authorList>
    </citation>
    <scope>NUCLEOTIDE SEQUENCE [LARGE SCALE GENOMIC DNA]</scope>
</reference>